<evidence type="ECO:0000256" key="7">
    <source>
        <dbReference type="RuleBase" id="RU363032"/>
    </source>
</evidence>
<evidence type="ECO:0000259" key="8">
    <source>
        <dbReference type="PROSITE" id="PS50928"/>
    </source>
</evidence>
<evidence type="ECO:0000256" key="3">
    <source>
        <dbReference type="ARBA" id="ARBA00022475"/>
    </source>
</evidence>
<dbReference type="InterPro" id="IPR050366">
    <property type="entry name" value="BP-dependent_transpt_permease"/>
</dbReference>
<protein>
    <submittedName>
        <fullName evidence="9">ABC transporter permease</fullName>
    </submittedName>
</protein>
<feature type="transmembrane region" description="Helical" evidence="7">
    <location>
        <begin position="93"/>
        <end position="120"/>
    </location>
</feature>
<reference evidence="9 10" key="1">
    <citation type="submission" date="2020-04" db="EMBL/GenBank/DDBJ databases">
        <title>Knoellia sp. isolate from air conditioner.</title>
        <authorList>
            <person name="Chea S."/>
            <person name="Kim D.-U."/>
        </authorList>
    </citation>
    <scope>NUCLEOTIDE SEQUENCE [LARGE SCALE GENOMIC DNA]</scope>
    <source>
        <strain evidence="9 10">DB2414S</strain>
    </source>
</reference>
<keyword evidence="6 7" id="KW-0472">Membrane</keyword>
<dbReference type="InterPro" id="IPR000515">
    <property type="entry name" value="MetI-like"/>
</dbReference>
<feature type="domain" description="ABC transmembrane type-1" evidence="8">
    <location>
        <begin position="91"/>
        <end position="280"/>
    </location>
</feature>
<evidence type="ECO:0000256" key="2">
    <source>
        <dbReference type="ARBA" id="ARBA00022448"/>
    </source>
</evidence>
<comment type="subcellular location">
    <subcellularLocation>
        <location evidence="1 7">Cell membrane</location>
        <topology evidence="1 7">Multi-pass membrane protein</topology>
    </subcellularLocation>
</comment>
<dbReference type="EMBL" id="JABEPQ010000004">
    <property type="protein sequence ID" value="NNM47710.1"/>
    <property type="molecule type" value="Genomic_DNA"/>
</dbReference>
<accession>A0A849HCT1</accession>
<dbReference type="CDD" id="cd06261">
    <property type="entry name" value="TM_PBP2"/>
    <property type="match status" value="1"/>
</dbReference>
<dbReference type="Pfam" id="PF00528">
    <property type="entry name" value="BPD_transp_1"/>
    <property type="match status" value="1"/>
</dbReference>
<evidence type="ECO:0000256" key="5">
    <source>
        <dbReference type="ARBA" id="ARBA00022989"/>
    </source>
</evidence>
<dbReference type="RefSeq" id="WP_171244819.1">
    <property type="nucleotide sequence ID" value="NZ_JABEPQ010000004.1"/>
</dbReference>
<dbReference type="PROSITE" id="PS50928">
    <property type="entry name" value="ABC_TM1"/>
    <property type="match status" value="1"/>
</dbReference>
<name>A0A849HCT1_9MICO</name>
<keyword evidence="5 7" id="KW-1133">Transmembrane helix</keyword>
<evidence type="ECO:0000256" key="6">
    <source>
        <dbReference type="ARBA" id="ARBA00023136"/>
    </source>
</evidence>
<proteinExistence type="inferred from homology"/>
<dbReference type="Gene3D" id="1.10.3720.10">
    <property type="entry name" value="MetI-like"/>
    <property type="match status" value="1"/>
</dbReference>
<dbReference type="GO" id="GO:0055085">
    <property type="term" value="P:transmembrane transport"/>
    <property type="evidence" value="ECO:0007669"/>
    <property type="project" value="InterPro"/>
</dbReference>
<keyword evidence="2 7" id="KW-0813">Transport</keyword>
<dbReference type="PANTHER" id="PTHR43386">
    <property type="entry name" value="OLIGOPEPTIDE TRANSPORT SYSTEM PERMEASE PROTEIN APPC"/>
    <property type="match status" value="1"/>
</dbReference>
<feature type="transmembrane region" description="Helical" evidence="7">
    <location>
        <begin position="31"/>
        <end position="51"/>
    </location>
</feature>
<evidence type="ECO:0000256" key="1">
    <source>
        <dbReference type="ARBA" id="ARBA00004651"/>
    </source>
</evidence>
<evidence type="ECO:0000313" key="9">
    <source>
        <dbReference type="EMBL" id="NNM47710.1"/>
    </source>
</evidence>
<dbReference type="PANTHER" id="PTHR43386:SF25">
    <property type="entry name" value="PEPTIDE ABC TRANSPORTER PERMEASE PROTEIN"/>
    <property type="match status" value="1"/>
</dbReference>
<dbReference type="InterPro" id="IPR035906">
    <property type="entry name" value="MetI-like_sf"/>
</dbReference>
<comment type="caution">
    <text evidence="9">The sequence shown here is derived from an EMBL/GenBank/DDBJ whole genome shotgun (WGS) entry which is preliminary data.</text>
</comment>
<gene>
    <name evidence="9" type="ORF">HJG52_17090</name>
</gene>
<dbReference type="AlphaFoldDB" id="A0A849HCT1"/>
<comment type="similarity">
    <text evidence="7">Belongs to the binding-protein-dependent transport system permease family.</text>
</comment>
<keyword evidence="10" id="KW-1185">Reference proteome</keyword>
<dbReference type="Proteomes" id="UP000588586">
    <property type="component" value="Unassembled WGS sequence"/>
</dbReference>
<sequence>MNETPATVAAPASQTSRRPKLASRLLRHKSGAASLAVILIFGVVAALGSLIQPFDPIAGNVVASFSPPSAEHWLGTDDLGRDVLSRVMDGAKIALIVATVSVGVAAIIGLIIGVIAGYAGGFLDLLITRAQDVLFAFPTLLLAVIVSAVLGPGLINASLAIALVYIPRFGRIARSATLQVKHSEFLDAARLAGVPVVRMLLRHVVPNVMPSVLVLAALSVSTAQLAYASLAFLGLGVSPPQADWGSMLSEGRNFVTVAPWMVIAPAAALVLLMVAFNVVGDAVRDVMDPRGEHSKGAPIAA</sequence>
<feature type="transmembrane region" description="Helical" evidence="7">
    <location>
        <begin position="257"/>
        <end position="280"/>
    </location>
</feature>
<dbReference type="GO" id="GO:0005886">
    <property type="term" value="C:plasma membrane"/>
    <property type="evidence" value="ECO:0007669"/>
    <property type="project" value="UniProtKB-SubCell"/>
</dbReference>
<organism evidence="9 10">
    <name type="scientific">Knoellia koreensis</name>
    <dbReference type="NCBI Taxonomy" id="2730921"/>
    <lineage>
        <taxon>Bacteria</taxon>
        <taxon>Bacillati</taxon>
        <taxon>Actinomycetota</taxon>
        <taxon>Actinomycetes</taxon>
        <taxon>Micrococcales</taxon>
        <taxon>Intrasporangiaceae</taxon>
        <taxon>Knoellia</taxon>
    </lineage>
</organism>
<feature type="transmembrane region" description="Helical" evidence="7">
    <location>
        <begin position="212"/>
        <end position="237"/>
    </location>
</feature>
<dbReference type="Pfam" id="PF12911">
    <property type="entry name" value="OppC_N"/>
    <property type="match status" value="1"/>
</dbReference>
<keyword evidence="3" id="KW-1003">Cell membrane</keyword>
<dbReference type="SUPFAM" id="SSF161098">
    <property type="entry name" value="MetI-like"/>
    <property type="match status" value="1"/>
</dbReference>
<dbReference type="InterPro" id="IPR025966">
    <property type="entry name" value="OppC_N"/>
</dbReference>
<feature type="transmembrane region" description="Helical" evidence="7">
    <location>
        <begin position="140"/>
        <end position="166"/>
    </location>
</feature>
<keyword evidence="4 7" id="KW-0812">Transmembrane</keyword>
<evidence type="ECO:0000256" key="4">
    <source>
        <dbReference type="ARBA" id="ARBA00022692"/>
    </source>
</evidence>
<evidence type="ECO:0000313" key="10">
    <source>
        <dbReference type="Proteomes" id="UP000588586"/>
    </source>
</evidence>